<keyword evidence="12" id="KW-1185">Reference proteome</keyword>
<dbReference type="Gene3D" id="1.10.506.10">
    <property type="entry name" value="GTPase Activation - p120gap, domain 1"/>
    <property type="match status" value="2"/>
</dbReference>
<feature type="region of interest" description="Disordered" evidence="7">
    <location>
        <begin position="806"/>
        <end position="828"/>
    </location>
</feature>
<dbReference type="PANTHER" id="PTHR10194:SF148">
    <property type="entry name" value="GTPASE-ACTIVATING PROTEIN"/>
    <property type="match status" value="1"/>
</dbReference>
<dbReference type="Pfam" id="PF00168">
    <property type="entry name" value="C2"/>
    <property type="match status" value="2"/>
</dbReference>
<dbReference type="Proteomes" id="UP000001593">
    <property type="component" value="Unassembled WGS sequence"/>
</dbReference>
<keyword evidence="5" id="KW-0862">Zinc</keyword>
<feature type="domain" description="PH" evidence="8">
    <location>
        <begin position="570"/>
        <end position="671"/>
    </location>
</feature>
<dbReference type="SMART" id="SM00323">
    <property type="entry name" value="RasGAP"/>
    <property type="match status" value="1"/>
</dbReference>
<evidence type="ECO:0000313" key="12">
    <source>
        <dbReference type="Proteomes" id="UP000001593"/>
    </source>
</evidence>
<dbReference type="EMBL" id="DS469553">
    <property type="protein sequence ID" value="EDO43446.1"/>
    <property type="molecule type" value="Genomic_DNA"/>
</dbReference>
<dbReference type="PROSITE" id="PS00509">
    <property type="entry name" value="RAS_GTPASE_ACTIV_1"/>
    <property type="match status" value="1"/>
</dbReference>
<dbReference type="InterPro" id="IPR001849">
    <property type="entry name" value="PH_domain"/>
</dbReference>
<evidence type="ECO:0008006" key="13">
    <source>
        <dbReference type="Google" id="ProtNLM"/>
    </source>
</evidence>
<keyword evidence="4 6" id="KW-0863">Zinc-finger</keyword>
<dbReference type="PROSITE" id="PS51113">
    <property type="entry name" value="ZF_BTK"/>
    <property type="match status" value="1"/>
</dbReference>
<proteinExistence type="predicted"/>
<dbReference type="InterPro" id="IPR023152">
    <property type="entry name" value="RasGAP_CS"/>
</dbReference>
<keyword evidence="1" id="KW-0343">GTPase activation</keyword>
<dbReference type="GO" id="GO:0035556">
    <property type="term" value="P:intracellular signal transduction"/>
    <property type="evidence" value="ECO:0007669"/>
    <property type="project" value="InterPro"/>
</dbReference>
<evidence type="ECO:0000259" key="10">
    <source>
        <dbReference type="PROSITE" id="PS50018"/>
    </source>
</evidence>
<dbReference type="AlphaFoldDB" id="A7RYE3"/>
<dbReference type="PROSITE" id="PS50018">
    <property type="entry name" value="RAS_GTPASE_ACTIV_2"/>
    <property type="match status" value="1"/>
</dbReference>
<evidence type="ECO:0000256" key="1">
    <source>
        <dbReference type="ARBA" id="ARBA00022468"/>
    </source>
</evidence>
<dbReference type="PANTHER" id="PTHR10194">
    <property type="entry name" value="RAS GTPASE-ACTIVATING PROTEINS"/>
    <property type="match status" value="1"/>
</dbReference>
<dbReference type="InterPro" id="IPR008936">
    <property type="entry name" value="Rho_GTPase_activation_prot"/>
</dbReference>
<feature type="compositionally biased region" description="Basic and acidic residues" evidence="7">
    <location>
        <begin position="818"/>
        <end position="828"/>
    </location>
</feature>
<dbReference type="GO" id="GO:1902531">
    <property type="term" value="P:regulation of intracellular signal transduction"/>
    <property type="evidence" value="ECO:0000318"/>
    <property type="project" value="GO_Central"/>
</dbReference>
<feature type="domain" description="C2" evidence="9">
    <location>
        <begin position="133"/>
        <end position="255"/>
    </location>
</feature>
<dbReference type="PhylomeDB" id="A7RYE3"/>
<evidence type="ECO:0000256" key="7">
    <source>
        <dbReference type="SAM" id="MobiDB-lite"/>
    </source>
</evidence>
<evidence type="ECO:0000256" key="5">
    <source>
        <dbReference type="ARBA" id="ARBA00022833"/>
    </source>
</evidence>
<dbReference type="Gene3D" id="2.60.40.150">
    <property type="entry name" value="C2 domain"/>
    <property type="match status" value="2"/>
</dbReference>
<accession>A7RYE3</accession>
<evidence type="ECO:0000256" key="2">
    <source>
        <dbReference type="ARBA" id="ARBA00022723"/>
    </source>
</evidence>
<feature type="domain" description="Ras-GAP" evidence="10">
    <location>
        <begin position="323"/>
        <end position="517"/>
    </location>
</feature>
<dbReference type="SMART" id="SM00107">
    <property type="entry name" value="BTK"/>
    <property type="match status" value="1"/>
</dbReference>
<dbReference type="GO" id="GO:0005096">
    <property type="term" value="F:GTPase activator activity"/>
    <property type="evidence" value="ECO:0000318"/>
    <property type="project" value="GO_Central"/>
</dbReference>
<sequence length="828" mass="94551">MAAGVNLQDVRVEETLKIRIGEAKNLLSRKEPRSLRNSYCVVTLDQEEVFRTSTVEKSLSPFFGEDVHFEVPRDFRSLCFYLYDTDLIGRDTVLGKVAIRKEDLYKYHSDTWFPLRHVHADTEVQGRIHLEIRHYDNTLDIQDEELSSTPKLSIRIIECSELFACSGGVSDSYVSVIMITPVSRSEPKKTRVKKKTVNPQFDETFLFEIPSEDLESRVLRCAVWSPSMLGEDIFLGEVRIPLNKCDLSIVHEGWYWLGPREERDSPAQRQGSIGSLRLKVCYTEDYVFPSSYYEPLREAILEIEGHKDVTTTPAYILSEIVKDKLTAARALVRVFTHHNKVVDFIKAVVDHEVNTTADCNTLFRGNSLGTKAIDEFMKHAGMQYLHETIKTLVDEIYEERKCCEIDPSRLRDGDSLPQNLANLQGYVNKLCAAITCSAMACPTAMSKVFVTIRESAVQRFSDEPDVRYTAVSGFVFLRFFAPAILNPKLFQMRNEHPDPLVARTLTLASKAIQSLGNLVSSVICGQVKEPYMESLKAMILDQDHITAVKRFLDAISSTVCADGLPVDFLTVLKEGSLIKRAQGRSKFGFKNYKKRFFVLTNKGLAYYKDKGKAQMCSIQLKDIKGVERVGEDSFKQKLMFQVLQPDRPLYIQATNSVEEREWIMALRKACQGNADCAQTYHPEAYVTGKWLCCKERSEKAEGCQFVTEIPQPKCVNVEIDCDREIERIHSLFLVNLDKLDELQVESELMCESLAEDNSDAPDEDQDCCVESRRERLRTINTIRSHVISLEQEHKQYRKLSHRLTRHGSKKCPWGPTHDSPDPLRHVKL</sequence>
<dbReference type="HOGENOM" id="CLU_008096_1_1_1"/>
<evidence type="ECO:0000259" key="9">
    <source>
        <dbReference type="PROSITE" id="PS50004"/>
    </source>
</evidence>
<dbReference type="SMART" id="SM00239">
    <property type="entry name" value="C2"/>
    <property type="match status" value="2"/>
</dbReference>
<dbReference type="InParanoid" id="A7RYE3"/>
<dbReference type="PROSITE" id="PS50003">
    <property type="entry name" value="PH_DOMAIN"/>
    <property type="match status" value="1"/>
</dbReference>
<organism evidence="11 12">
    <name type="scientific">Nematostella vectensis</name>
    <name type="common">Starlet sea anemone</name>
    <dbReference type="NCBI Taxonomy" id="45351"/>
    <lineage>
        <taxon>Eukaryota</taxon>
        <taxon>Metazoa</taxon>
        <taxon>Cnidaria</taxon>
        <taxon>Anthozoa</taxon>
        <taxon>Hexacorallia</taxon>
        <taxon>Actiniaria</taxon>
        <taxon>Edwardsiidae</taxon>
        <taxon>Nematostella</taxon>
    </lineage>
</organism>
<dbReference type="STRING" id="45351.A7RYE3"/>
<dbReference type="Gene3D" id="2.30.29.30">
    <property type="entry name" value="Pleckstrin-homology domain (PH domain)/Phosphotyrosine-binding domain (PTB)"/>
    <property type="match status" value="1"/>
</dbReference>
<dbReference type="CDD" id="cd05128">
    <property type="entry name" value="RasGAP_GAP1_like"/>
    <property type="match status" value="1"/>
</dbReference>
<dbReference type="SUPFAM" id="SSF49562">
    <property type="entry name" value="C2 domain (Calcium/lipid-binding domain, CaLB)"/>
    <property type="match status" value="2"/>
</dbReference>
<evidence type="ECO:0000256" key="4">
    <source>
        <dbReference type="ARBA" id="ARBA00022771"/>
    </source>
</evidence>
<dbReference type="Pfam" id="PF00169">
    <property type="entry name" value="PH"/>
    <property type="match status" value="1"/>
</dbReference>
<gene>
    <name evidence="11" type="ORF">NEMVEDRAFT_v1g241545</name>
</gene>
<protein>
    <recommendedName>
        <fullName evidence="13">Ras GTPase-activating protein 3</fullName>
    </recommendedName>
</protein>
<evidence type="ECO:0000259" key="8">
    <source>
        <dbReference type="PROSITE" id="PS50003"/>
    </source>
</evidence>
<dbReference type="SMART" id="SM00233">
    <property type="entry name" value="PH"/>
    <property type="match status" value="1"/>
</dbReference>
<dbReference type="CDD" id="cd08401">
    <property type="entry name" value="C2A_RasA2_RasA3"/>
    <property type="match status" value="1"/>
</dbReference>
<dbReference type="Pfam" id="PF00779">
    <property type="entry name" value="BTK"/>
    <property type="match status" value="1"/>
</dbReference>
<keyword evidence="3" id="KW-0677">Repeat</keyword>
<dbReference type="PROSITE" id="PS50004">
    <property type="entry name" value="C2"/>
    <property type="match status" value="2"/>
</dbReference>
<dbReference type="CDD" id="cd01244">
    <property type="entry name" value="PH_GAP1-like"/>
    <property type="match status" value="1"/>
</dbReference>
<dbReference type="SUPFAM" id="SSF48350">
    <property type="entry name" value="GTPase activation domain, GAP"/>
    <property type="match status" value="1"/>
</dbReference>
<keyword evidence="2" id="KW-0479">Metal-binding</keyword>
<dbReference type="InterPro" id="IPR001936">
    <property type="entry name" value="RasGAP_dom"/>
</dbReference>
<name>A7RYE3_NEMVE</name>
<dbReference type="GO" id="GO:0008270">
    <property type="term" value="F:zinc ion binding"/>
    <property type="evidence" value="ECO:0007669"/>
    <property type="project" value="UniProtKB-KW"/>
</dbReference>
<dbReference type="Pfam" id="PF00616">
    <property type="entry name" value="RasGAP"/>
    <property type="match status" value="2"/>
</dbReference>
<reference evidence="11 12" key="1">
    <citation type="journal article" date="2007" name="Science">
        <title>Sea anemone genome reveals ancestral eumetazoan gene repertoire and genomic organization.</title>
        <authorList>
            <person name="Putnam N.H."/>
            <person name="Srivastava M."/>
            <person name="Hellsten U."/>
            <person name="Dirks B."/>
            <person name="Chapman J."/>
            <person name="Salamov A."/>
            <person name="Terry A."/>
            <person name="Shapiro H."/>
            <person name="Lindquist E."/>
            <person name="Kapitonov V.V."/>
            <person name="Jurka J."/>
            <person name="Genikhovich G."/>
            <person name="Grigoriev I.V."/>
            <person name="Lucas S.M."/>
            <person name="Steele R.E."/>
            <person name="Finnerty J.R."/>
            <person name="Technau U."/>
            <person name="Martindale M.Q."/>
            <person name="Rokhsar D.S."/>
        </authorList>
    </citation>
    <scope>NUCLEOTIDE SEQUENCE [LARGE SCALE GENOMIC DNA]</scope>
    <source>
        <strain evidence="12">CH2 X CH6</strain>
    </source>
</reference>
<dbReference type="InterPro" id="IPR001562">
    <property type="entry name" value="Znf_Btk_motif"/>
</dbReference>
<dbReference type="SUPFAM" id="SSF50729">
    <property type="entry name" value="PH domain-like"/>
    <property type="match status" value="1"/>
</dbReference>
<dbReference type="KEGG" id="nve:5515393"/>
<dbReference type="eggNOG" id="KOG2059">
    <property type="taxonomic scope" value="Eukaryota"/>
</dbReference>
<evidence type="ECO:0000256" key="6">
    <source>
        <dbReference type="PROSITE-ProRule" id="PRU00432"/>
    </source>
</evidence>
<evidence type="ECO:0000313" key="11">
    <source>
        <dbReference type="EMBL" id="EDO43446.1"/>
    </source>
</evidence>
<feature type="domain" description="C2" evidence="9">
    <location>
        <begin position="1"/>
        <end position="117"/>
    </location>
</feature>
<dbReference type="InterPro" id="IPR039360">
    <property type="entry name" value="Ras_GTPase"/>
</dbReference>
<dbReference type="InterPro" id="IPR035892">
    <property type="entry name" value="C2_domain_sf"/>
</dbReference>
<dbReference type="InterPro" id="IPR011993">
    <property type="entry name" value="PH-like_dom_sf"/>
</dbReference>
<evidence type="ECO:0000256" key="3">
    <source>
        <dbReference type="ARBA" id="ARBA00022737"/>
    </source>
</evidence>
<dbReference type="OMA" id="CKEEYMA"/>
<dbReference type="OrthoDB" id="1562946at2759"/>
<dbReference type="InterPro" id="IPR000008">
    <property type="entry name" value="C2_dom"/>
</dbReference>